<evidence type="ECO:0000256" key="7">
    <source>
        <dbReference type="SAM" id="Phobius"/>
    </source>
</evidence>
<keyword evidence="4 7" id="KW-1133">Transmembrane helix</keyword>
<dbReference type="AlphaFoldDB" id="A0A0F4YWP6"/>
<comment type="subcellular location">
    <subcellularLocation>
        <location evidence="1">Cell membrane</location>
        <topology evidence="1">Multi-pass membrane protein</topology>
    </subcellularLocation>
</comment>
<organism evidence="9 10">
    <name type="scientific">Rasamsonia emersonii (strain ATCC 16479 / CBS 393.64 / IMI 116815)</name>
    <dbReference type="NCBI Taxonomy" id="1408163"/>
    <lineage>
        <taxon>Eukaryota</taxon>
        <taxon>Fungi</taxon>
        <taxon>Dikarya</taxon>
        <taxon>Ascomycota</taxon>
        <taxon>Pezizomycotina</taxon>
        <taxon>Eurotiomycetes</taxon>
        <taxon>Eurotiomycetidae</taxon>
        <taxon>Eurotiales</taxon>
        <taxon>Trichocomaceae</taxon>
        <taxon>Rasamsonia</taxon>
    </lineage>
</organism>
<accession>A0A0F4YWP6</accession>
<evidence type="ECO:0000256" key="1">
    <source>
        <dbReference type="ARBA" id="ARBA00004651"/>
    </source>
</evidence>
<keyword evidence="3 7" id="KW-0812">Transmembrane</keyword>
<evidence type="ECO:0000256" key="3">
    <source>
        <dbReference type="ARBA" id="ARBA00022692"/>
    </source>
</evidence>
<dbReference type="PANTHER" id="PTHR34187:SF2">
    <property type="entry name" value="DUF202 DOMAIN-CONTAINING PROTEIN"/>
    <property type="match status" value="1"/>
</dbReference>
<reference evidence="9 10" key="1">
    <citation type="submission" date="2015-04" db="EMBL/GenBank/DDBJ databases">
        <authorList>
            <person name="Heijne W.H."/>
            <person name="Fedorova N.D."/>
            <person name="Nierman W.C."/>
            <person name="Vollebregt A.W."/>
            <person name="Zhao Z."/>
            <person name="Wu L."/>
            <person name="Kumar M."/>
            <person name="Stam H."/>
            <person name="van den Berg M.A."/>
            <person name="Pel H.J."/>
        </authorList>
    </citation>
    <scope>NUCLEOTIDE SEQUENCE [LARGE SCALE GENOMIC DNA]</scope>
    <source>
        <strain evidence="9 10">CBS 393.64</strain>
    </source>
</reference>
<evidence type="ECO:0000256" key="2">
    <source>
        <dbReference type="ARBA" id="ARBA00022475"/>
    </source>
</evidence>
<dbReference type="OrthoDB" id="199599at2759"/>
<dbReference type="Pfam" id="PF02656">
    <property type="entry name" value="DUF202"/>
    <property type="match status" value="1"/>
</dbReference>
<dbReference type="Proteomes" id="UP000053958">
    <property type="component" value="Unassembled WGS sequence"/>
</dbReference>
<feature type="region of interest" description="Disordered" evidence="6">
    <location>
        <begin position="1"/>
        <end position="141"/>
    </location>
</feature>
<evidence type="ECO:0000256" key="6">
    <source>
        <dbReference type="SAM" id="MobiDB-lite"/>
    </source>
</evidence>
<evidence type="ECO:0000256" key="4">
    <source>
        <dbReference type="ARBA" id="ARBA00022989"/>
    </source>
</evidence>
<dbReference type="RefSeq" id="XP_013329142.1">
    <property type="nucleotide sequence ID" value="XM_013473688.1"/>
</dbReference>
<name>A0A0F4YWP6_RASE3</name>
<comment type="caution">
    <text evidence="9">The sequence shown here is derived from an EMBL/GenBank/DDBJ whole genome shotgun (WGS) entry which is preliminary data.</text>
</comment>
<feature type="transmembrane region" description="Helical" evidence="7">
    <location>
        <begin position="292"/>
        <end position="312"/>
    </location>
</feature>
<keyword evidence="2" id="KW-1003">Cell membrane</keyword>
<evidence type="ECO:0000256" key="5">
    <source>
        <dbReference type="ARBA" id="ARBA00023136"/>
    </source>
</evidence>
<evidence type="ECO:0000313" key="10">
    <source>
        <dbReference type="Proteomes" id="UP000053958"/>
    </source>
</evidence>
<evidence type="ECO:0000259" key="8">
    <source>
        <dbReference type="Pfam" id="PF02656"/>
    </source>
</evidence>
<dbReference type="EMBL" id="LASV01000138">
    <property type="protein sequence ID" value="KKA22530.1"/>
    <property type="molecule type" value="Genomic_DNA"/>
</dbReference>
<feature type="domain" description="DUF202" evidence="8">
    <location>
        <begin position="164"/>
        <end position="275"/>
    </location>
</feature>
<dbReference type="GO" id="GO:0005886">
    <property type="term" value="C:plasma membrane"/>
    <property type="evidence" value="ECO:0007669"/>
    <property type="project" value="UniProtKB-SubCell"/>
</dbReference>
<feature type="compositionally biased region" description="Basic and acidic residues" evidence="6">
    <location>
        <begin position="10"/>
        <end position="19"/>
    </location>
</feature>
<dbReference type="STRING" id="1408163.A0A0F4YWP6"/>
<dbReference type="GeneID" id="25315792"/>
<proteinExistence type="predicted"/>
<feature type="compositionally biased region" description="Polar residues" evidence="6">
    <location>
        <begin position="20"/>
        <end position="54"/>
    </location>
</feature>
<protein>
    <recommendedName>
        <fullName evidence="8">DUF202 domain-containing protein</fullName>
    </recommendedName>
</protein>
<evidence type="ECO:0000313" key="9">
    <source>
        <dbReference type="EMBL" id="KKA22530.1"/>
    </source>
</evidence>
<keyword evidence="5 7" id="KW-0472">Membrane</keyword>
<dbReference type="InterPro" id="IPR003807">
    <property type="entry name" value="DUF202"/>
</dbReference>
<feature type="transmembrane region" description="Helical" evidence="7">
    <location>
        <begin position="173"/>
        <end position="194"/>
    </location>
</feature>
<sequence length="318" mass="33566">MNPPGTTAVEADRSQRSSEDTNFSSRGQHSTTSPSNQSRLSRTVSWSDAYQGQCHSPRAMAARQPSPASENTPIIGGDPQVTRSNYQSVQSRDNPGEPGTNNNADDPAQDTQQGAESSRNGNTAGAGSQSTPNEAAPESRPPWFQRLVEKYGALELDNKGSVARDHLALERTFLAWLRTSLAFASIGIAVTQLFRLSGSMSSRRSSEGSTQGLPILPPSQEPSSLLDLIVVSAAGGGSSSSSSRLANVGKPLGATFIGIGILILLIGFHRYFESQYWIVRGKFPAGRGSVVLVTFLAAGLIVASLVVILAVAPSAVER</sequence>
<feature type="transmembrane region" description="Helical" evidence="7">
    <location>
        <begin position="252"/>
        <end position="272"/>
    </location>
</feature>
<keyword evidence="10" id="KW-1185">Reference proteome</keyword>
<dbReference type="InterPro" id="IPR052053">
    <property type="entry name" value="IM_YidH-like"/>
</dbReference>
<gene>
    <name evidence="9" type="ORF">T310_3443</name>
</gene>
<feature type="compositionally biased region" description="Polar residues" evidence="6">
    <location>
        <begin position="81"/>
        <end position="133"/>
    </location>
</feature>
<dbReference type="PANTHER" id="PTHR34187">
    <property type="entry name" value="FGR18P"/>
    <property type="match status" value="1"/>
</dbReference>